<protein>
    <recommendedName>
        <fullName evidence="3">Endonuclease-reverse transcriptase</fullName>
    </recommendedName>
</protein>
<evidence type="ECO:0000313" key="1">
    <source>
        <dbReference type="EMBL" id="KAK2712115.1"/>
    </source>
</evidence>
<gene>
    <name evidence="1" type="ORF">QYM36_010968</name>
</gene>
<reference evidence="1" key="1">
    <citation type="submission" date="2023-07" db="EMBL/GenBank/DDBJ databases">
        <title>Chromosome-level genome assembly of Artemia franciscana.</title>
        <authorList>
            <person name="Jo E."/>
        </authorList>
    </citation>
    <scope>NUCLEOTIDE SEQUENCE</scope>
    <source>
        <tissue evidence="1">Whole body</tissue>
    </source>
</reference>
<dbReference type="Proteomes" id="UP001187531">
    <property type="component" value="Unassembled WGS sequence"/>
</dbReference>
<accession>A0AA88HMB1</accession>
<evidence type="ECO:0008006" key="3">
    <source>
        <dbReference type="Google" id="ProtNLM"/>
    </source>
</evidence>
<organism evidence="1 2">
    <name type="scientific">Artemia franciscana</name>
    <name type="common">Brine shrimp</name>
    <name type="synonym">Artemia sanfranciscana</name>
    <dbReference type="NCBI Taxonomy" id="6661"/>
    <lineage>
        <taxon>Eukaryota</taxon>
        <taxon>Metazoa</taxon>
        <taxon>Ecdysozoa</taxon>
        <taxon>Arthropoda</taxon>
        <taxon>Crustacea</taxon>
        <taxon>Branchiopoda</taxon>
        <taxon>Anostraca</taxon>
        <taxon>Artemiidae</taxon>
        <taxon>Artemia</taxon>
    </lineage>
</organism>
<dbReference type="AlphaFoldDB" id="A0AA88HMB1"/>
<keyword evidence="2" id="KW-1185">Reference proteome</keyword>
<sequence length="325" mass="38278">MKSVNAGRHCPQPKKRLILCPPLKEKEVMRPGTNNAKRRDETVRNELVRHMEDENTVLLGDFNCVENLSDVYSQSKNKETWWKKKDGWFVENRSKIHEEKRNKGSSWRKIRESVKRYVEVLNNLRKEINSGSPSFFEYLEMKSEIKYIEEEEYESWKLRNRLAQVDESSQMNLVSKLRDKRGRQENCIQKIKMTNGQTTLNSEVIPTEVSTFYTSIFKLQNQDSGNLSFLDEFRVQNTVSEEENQYLEEEITILDIEKTIKTLKEGKTPGIDGLGYEFYKKFWKELRDLFVKVLNQFINEGYPSDGVVVITLIHKGGEKTELKNR</sequence>
<evidence type="ECO:0000313" key="2">
    <source>
        <dbReference type="Proteomes" id="UP001187531"/>
    </source>
</evidence>
<comment type="caution">
    <text evidence="1">The sequence shown here is derived from an EMBL/GenBank/DDBJ whole genome shotgun (WGS) entry which is preliminary data.</text>
</comment>
<dbReference type="PANTHER" id="PTHR19446">
    <property type="entry name" value="REVERSE TRANSCRIPTASES"/>
    <property type="match status" value="1"/>
</dbReference>
<name>A0AA88HMB1_ARTSF</name>
<proteinExistence type="predicted"/>
<dbReference type="EMBL" id="JAVRJZ010000015">
    <property type="protein sequence ID" value="KAK2712115.1"/>
    <property type="molecule type" value="Genomic_DNA"/>
</dbReference>